<dbReference type="PANTHER" id="PTHR11552:SF147">
    <property type="entry name" value="CHOLINE DEHYDROGENASE, MITOCHONDRIAL"/>
    <property type="match status" value="1"/>
</dbReference>
<gene>
    <name evidence="7" type="ORF">SGFS_103650</name>
</gene>
<dbReference type="Pfam" id="PF05199">
    <property type="entry name" value="GMC_oxred_C"/>
    <property type="match status" value="1"/>
</dbReference>
<accession>A0ABM7FSS1</accession>
<dbReference type="InterPro" id="IPR036188">
    <property type="entry name" value="FAD/NAD-bd_sf"/>
</dbReference>
<reference evidence="7 8" key="2">
    <citation type="journal article" date="2023" name="ChemBioChem">
        <title>Acyltransferase Domain Exchange between Two Independent Type I Polyketide Synthases in the Same Producer Strain of Macrolide Antibiotics.</title>
        <authorList>
            <person name="Kudo F."/>
            <person name="Kishikawa K."/>
            <person name="Tsuboi K."/>
            <person name="Kido T."/>
            <person name="Usui T."/>
            <person name="Hashimoto J."/>
            <person name="Shin-Ya K."/>
            <person name="Miyanaga A."/>
            <person name="Eguchi T."/>
        </authorList>
    </citation>
    <scope>NUCLEOTIDE SEQUENCE [LARGE SCALE GENOMIC DNA]</scope>
    <source>
        <strain evidence="7 8">A-8890</strain>
    </source>
</reference>
<reference evidence="7 8" key="1">
    <citation type="journal article" date="2010" name="ChemBioChem">
        <title>Cloning and characterization of the biosynthetic gene cluster of 16-membered macrolide antibiotic FD-891: involvement of a dual functional cytochrome P450 monooxygenase catalyzing epoxidation and hydroxylation.</title>
        <authorList>
            <person name="Kudo F."/>
            <person name="Motegi A."/>
            <person name="Mizoue K."/>
            <person name="Eguchi T."/>
        </authorList>
    </citation>
    <scope>NUCLEOTIDE SEQUENCE [LARGE SCALE GENOMIC DNA]</scope>
    <source>
        <strain evidence="7 8">A-8890</strain>
    </source>
</reference>
<evidence type="ECO:0000259" key="6">
    <source>
        <dbReference type="PROSITE" id="PS00623"/>
    </source>
</evidence>
<sequence>MGAAHTDYDHIVVGAGSAGCAIARRLVDAGRSVLLIETGGRDDNPAIHDPGRLWELWNSPQDHAYTTEPQRHADGTQVFWPRGKVLGGSSALNGMIYVRGHRSDYDDWAARYGATGWSYDEVLPYFKRSEDFEDGPSAYHGAGGPLPVTRNHAPNPVTSAFMAACEQYGIPNNDDCNAEEILGVNLIHRTIRDGRRVSSWTAFVQPVLDNPLLTVRTGALVTRVLVEGGRAVGVELLHQGRTDTVRCSGDVVLSAGTIGSAQLLLLSGIGPADELRALGIGVTTDLPGVGGNLHDHTLTPVVWESARAVPEGTANKLEAHYFAKTDPSLPAPDLQPLMSHVPVPVAGQTVPEEGHGYSVLAGTIRPLSRGRLWLRSADPTQAPALDPNHFAEPSDLAAMVEAVKQVREIGAQQALGDWRSKEIAPGPGIHTDTEIAAYIKRNLLSYHHQVGTCRMGTGPEAVVDPRLAVHGLTGLRIADASVMPAVTSGNTHAPAVMIGERCADFVLDASGFDAQ</sequence>
<dbReference type="PIRSF" id="PIRSF000137">
    <property type="entry name" value="Alcohol_oxidase"/>
    <property type="match status" value="1"/>
</dbReference>
<dbReference type="RefSeq" id="WP_286259655.1">
    <property type="nucleotide sequence ID" value="NZ_AP018448.1"/>
</dbReference>
<evidence type="ECO:0000256" key="3">
    <source>
        <dbReference type="ARBA" id="ARBA00022630"/>
    </source>
</evidence>
<evidence type="ECO:0000256" key="5">
    <source>
        <dbReference type="RuleBase" id="RU003968"/>
    </source>
</evidence>
<dbReference type="InterPro" id="IPR012132">
    <property type="entry name" value="GMC_OxRdtase"/>
</dbReference>
<dbReference type="SUPFAM" id="SSF51905">
    <property type="entry name" value="FAD/NAD(P)-binding domain"/>
    <property type="match status" value="1"/>
</dbReference>
<dbReference type="InterPro" id="IPR000172">
    <property type="entry name" value="GMC_OxRdtase_N"/>
</dbReference>
<dbReference type="PANTHER" id="PTHR11552">
    <property type="entry name" value="GLUCOSE-METHANOL-CHOLINE GMC OXIDOREDUCTASE"/>
    <property type="match status" value="1"/>
</dbReference>
<protein>
    <submittedName>
        <fullName evidence="7">GMC oxidoreductase</fullName>
    </submittedName>
</protein>
<feature type="domain" description="Glucose-methanol-choline oxidoreductase N-terminal" evidence="6">
    <location>
        <begin position="83"/>
        <end position="106"/>
    </location>
</feature>
<dbReference type="Gene3D" id="3.30.560.10">
    <property type="entry name" value="Glucose Oxidase, domain 3"/>
    <property type="match status" value="1"/>
</dbReference>
<evidence type="ECO:0000313" key="7">
    <source>
        <dbReference type="EMBL" id="BBC39071.1"/>
    </source>
</evidence>
<dbReference type="EMBL" id="AP018448">
    <property type="protein sequence ID" value="BBC39071.1"/>
    <property type="molecule type" value="Genomic_DNA"/>
</dbReference>
<comment type="similarity">
    <text evidence="2 5">Belongs to the GMC oxidoreductase family.</text>
</comment>
<keyword evidence="4 5" id="KW-0274">FAD</keyword>
<dbReference type="Pfam" id="PF00732">
    <property type="entry name" value="GMC_oxred_N"/>
    <property type="match status" value="1"/>
</dbReference>
<evidence type="ECO:0000256" key="1">
    <source>
        <dbReference type="ARBA" id="ARBA00001974"/>
    </source>
</evidence>
<keyword evidence="8" id="KW-1185">Reference proteome</keyword>
<dbReference type="PROSITE" id="PS00623">
    <property type="entry name" value="GMC_OXRED_1"/>
    <property type="match status" value="1"/>
</dbReference>
<keyword evidence="3 5" id="KW-0285">Flavoprotein</keyword>
<dbReference type="Proteomes" id="UP001321542">
    <property type="component" value="Chromosome"/>
</dbReference>
<dbReference type="SUPFAM" id="SSF54373">
    <property type="entry name" value="FAD-linked reductases, C-terminal domain"/>
    <property type="match status" value="1"/>
</dbReference>
<proteinExistence type="inferred from homology"/>
<evidence type="ECO:0000256" key="4">
    <source>
        <dbReference type="ARBA" id="ARBA00022827"/>
    </source>
</evidence>
<comment type="cofactor">
    <cofactor evidence="1">
        <name>FAD</name>
        <dbReference type="ChEBI" id="CHEBI:57692"/>
    </cofactor>
</comment>
<evidence type="ECO:0000313" key="8">
    <source>
        <dbReference type="Proteomes" id="UP001321542"/>
    </source>
</evidence>
<name>A0ABM7FSS1_9ACTN</name>
<evidence type="ECO:0000256" key="2">
    <source>
        <dbReference type="ARBA" id="ARBA00010790"/>
    </source>
</evidence>
<dbReference type="InterPro" id="IPR007867">
    <property type="entry name" value="GMC_OxRtase_C"/>
</dbReference>
<dbReference type="Gene3D" id="3.50.50.60">
    <property type="entry name" value="FAD/NAD(P)-binding domain"/>
    <property type="match status" value="1"/>
</dbReference>
<organism evidence="7 8">
    <name type="scientific">Streptomyces graminofaciens</name>
    <dbReference type="NCBI Taxonomy" id="68212"/>
    <lineage>
        <taxon>Bacteria</taxon>
        <taxon>Bacillati</taxon>
        <taxon>Actinomycetota</taxon>
        <taxon>Actinomycetes</taxon>
        <taxon>Kitasatosporales</taxon>
        <taxon>Streptomycetaceae</taxon>
        <taxon>Streptomyces</taxon>
    </lineage>
</organism>